<evidence type="ECO:0000313" key="3">
    <source>
        <dbReference type="EMBL" id="UQN14536.1"/>
    </source>
</evidence>
<dbReference type="EMBL" id="CP097160">
    <property type="protein sequence ID" value="UQN14536.1"/>
    <property type="molecule type" value="Genomic_DNA"/>
</dbReference>
<keyword evidence="2" id="KW-1133">Transmembrane helix</keyword>
<reference evidence="3" key="1">
    <citation type="submission" date="2022-05" db="EMBL/GenBank/DDBJ databases">
        <title>Complete genome sequence of toluene-degrading Gulosibacter sediminis strain ACHW.36C.</title>
        <authorList>
            <person name="Wai A.C."/>
            <person name="Lai G.K."/>
            <person name="Griffin S.D."/>
            <person name="Leung F.C."/>
        </authorList>
    </citation>
    <scope>NUCLEOTIDE SEQUENCE [LARGE SCALE GENOMIC DNA]</scope>
    <source>
        <strain evidence="3">ACHW.36C</strain>
    </source>
</reference>
<gene>
    <name evidence="3" type="ORF">M3M28_10855</name>
</gene>
<proteinExistence type="predicted"/>
<feature type="region of interest" description="Disordered" evidence="1">
    <location>
        <begin position="1"/>
        <end position="82"/>
    </location>
</feature>
<name>A0ABY4MVT8_9MICO</name>
<dbReference type="NCBIfam" id="TIGR01167">
    <property type="entry name" value="LPXTG_anchor"/>
    <property type="match status" value="1"/>
</dbReference>
<feature type="compositionally biased region" description="Low complexity" evidence="1">
    <location>
        <begin position="8"/>
        <end position="19"/>
    </location>
</feature>
<accession>A0ABY4MVT8</accession>
<feature type="compositionally biased region" description="Polar residues" evidence="1">
    <location>
        <begin position="37"/>
        <end position="61"/>
    </location>
</feature>
<organism evidence="3">
    <name type="scientific">Gulosibacter sediminis</name>
    <dbReference type="NCBI Taxonomy" id="1729695"/>
    <lineage>
        <taxon>Bacteria</taxon>
        <taxon>Bacillati</taxon>
        <taxon>Actinomycetota</taxon>
        <taxon>Actinomycetes</taxon>
        <taxon>Micrococcales</taxon>
        <taxon>Microbacteriaceae</taxon>
        <taxon>Gulosibacter</taxon>
    </lineage>
</organism>
<evidence type="ECO:0000256" key="1">
    <source>
        <dbReference type="SAM" id="MobiDB-lite"/>
    </source>
</evidence>
<keyword evidence="2" id="KW-0812">Transmembrane</keyword>
<sequence>MDEPIRQEPGGPTGAPEAGGEVGENIVPVEPGHRGGQDSTSDNGTRPTVKQSPTTGPSSASDVDVSAPTPSATPQADDLANTGVNGNLIAVFSIAAIIVAIGTVLLRRRNGRNA</sequence>
<protein>
    <submittedName>
        <fullName evidence="3">LPXTG cell wall anchor domain-containing protein</fullName>
    </submittedName>
</protein>
<feature type="transmembrane region" description="Helical" evidence="2">
    <location>
        <begin position="88"/>
        <end position="106"/>
    </location>
</feature>
<evidence type="ECO:0000256" key="2">
    <source>
        <dbReference type="SAM" id="Phobius"/>
    </source>
</evidence>
<keyword evidence="2" id="KW-0472">Membrane</keyword>